<dbReference type="GO" id="GO:0042797">
    <property type="term" value="P:tRNA transcription by RNA polymerase III"/>
    <property type="evidence" value="ECO:0007669"/>
    <property type="project" value="TreeGrafter"/>
</dbReference>
<dbReference type="EC" id="2.7.7.6" evidence="7"/>
<gene>
    <name evidence="7" type="primary">rpo5</name>
    <name evidence="7" type="synonym">rpoH</name>
    <name evidence="10" type="ORF">D1869_00905</name>
    <name evidence="9" type="ORF">HNQ62_000925</name>
</gene>
<dbReference type="PROSITE" id="PS01110">
    <property type="entry name" value="RNA_POL_H_23KD"/>
    <property type="match status" value="1"/>
</dbReference>
<dbReference type="PANTHER" id="PTHR10535:SF0">
    <property type="entry name" value="DNA-DIRECTED RNA POLYMERASES I, II, AND III SUBUNIT RPABC1"/>
    <property type="match status" value="1"/>
</dbReference>
<dbReference type="SUPFAM" id="SSF55287">
    <property type="entry name" value="RPB5-like RNA polymerase subunit"/>
    <property type="match status" value="1"/>
</dbReference>
<comment type="catalytic activity">
    <reaction evidence="7">
        <text>RNA(n) + a ribonucleoside 5'-triphosphate = RNA(n+1) + diphosphate</text>
        <dbReference type="Rhea" id="RHEA:21248"/>
        <dbReference type="Rhea" id="RHEA-COMP:14527"/>
        <dbReference type="Rhea" id="RHEA-COMP:17342"/>
        <dbReference type="ChEBI" id="CHEBI:33019"/>
        <dbReference type="ChEBI" id="CHEBI:61557"/>
        <dbReference type="ChEBI" id="CHEBI:140395"/>
        <dbReference type="EC" id="2.7.7.6"/>
    </reaction>
</comment>
<keyword evidence="4 7" id="KW-0548">Nucleotidyltransferase</keyword>
<proteinExistence type="inferred from homology"/>
<dbReference type="InterPro" id="IPR020608">
    <property type="entry name" value="RNA_pol_subH/Rpb5_CS"/>
</dbReference>
<evidence type="ECO:0000313" key="11">
    <source>
        <dbReference type="Proteomes" id="UP000427373"/>
    </source>
</evidence>
<evidence type="ECO:0000259" key="8">
    <source>
        <dbReference type="Pfam" id="PF01191"/>
    </source>
</evidence>
<dbReference type="GO" id="GO:0003899">
    <property type="term" value="F:DNA-directed RNA polymerase activity"/>
    <property type="evidence" value="ECO:0007669"/>
    <property type="project" value="UniProtKB-UniRule"/>
</dbReference>
<evidence type="ECO:0000313" key="10">
    <source>
        <dbReference type="EMBL" id="QGR15905.1"/>
    </source>
</evidence>
<dbReference type="SMR" id="A0A650CE11"/>
<keyword evidence="1 7" id="KW-0240">DNA-directed RNA polymerase</keyword>
<dbReference type="GO" id="GO:0000428">
    <property type="term" value="C:DNA-directed RNA polymerase complex"/>
    <property type="evidence" value="ECO:0007669"/>
    <property type="project" value="UniProtKB-KW"/>
</dbReference>
<keyword evidence="3 7" id="KW-0808">Transferase</keyword>
<dbReference type="OrthoDB" id="30537at2157"/>
<dbReference type="GO" id="GO:0006362">
    <property type="term" value="P:transcription elongation by RNA polymerase I"/>
    <property type="evidence" value="ECO:0007669"/>
    <property type="project" value="TreeGrafter"/>
</dbReference>
<comment type="similarity">
    <text evidence="6 7">Belongs to the archaeal Rpo5/eukaryotic RPB5 RNA polymerase subunit family.</text>
</comment>
<dbReference type="GO" id="GO:0005737">
    <property type="term" value="C:cytoplasm"/>
    <property type="evidence" value="ECO:0007669"/>
    <property type="project" value="UniProtKB-SubCell"/>
</dbReference>
<dbReference type="Pfam" id="PF01191">
    <property type="entry name" value="RNA_pol_Rpb5_C"/>
    <property type="match status" value="1"/>
</dbReference>
<dbReference type="RefSeq" id="WP_052846238.1">
    <property type="nucleotide sequence ID" value="NZ_CP045484.1"/>
</dbReference>
<comment type="subcellular location">
    <subcellularLocation>
        <location evidence="7">Cytoplasm</location>
    </subcellularLocation>
</comment>
<protein>
    <recommendedName>
        <fullName evidence="7">DNA-directed RNA polymerase subunit Rpo5</fullName>
        <ecNumber evidence="7">2.7.7.6</ecNumber>
    </recommendedName>
    <alternativeName>
        <fullName evidence="7">DNA-directed RNA polymerase subunit H</fullName>
    </alternativeName>
</protein>
<reference evidence="10 11" key="1">
    <citation type="submission" date="2019-10" db="EMBL/GenBank/DDBJ databases">
        <title>Genome Sequences from Six Type Strain Members of the Archaeal Family Sulfolobaceae: Acidianus ambivalens, Acidianus infernus, Metallosphaera prunae, Stygiolobus azoricus, Sulfolobus metallicus, and Sulfurisphaera ohwakuensis.</title>
        <authorList>
            <person name="Counts J.A."/>
            <person name="Kelly R.M."/>
        </authorList>
    </citation>
    <scope>NUCLEOTIDE SEQUENCE [LARGE SCALE GENOMIC DNA]</scope>
    <source>
        <strain evidence="10 11">TA-1</strain>
    </source>
</reference>
<dbReference type="InterPro" id="IPR014381">
    <property type="entry name" value="Arch_Rpo5/euc_Rpb5"/>
</dbReference>
<feature type="domain" description="RNA polymerase subunit H/Rpb5 C-terminal" evidence="8">
    <location>
        <begin position="11"/>
        <end position="81"/>
    </location>
</feature>
<dbReference type="EMBL" id="CP045484">
    <property type="protein sequence ID" value="QGR15905.1"/>
    <property type="molecule type" value="Genomic_DNA"/>
</dbReference>
<reference evidence="9 12" key="2">
    <citation type="submission" date="2020-08" db="EMBL/GenBank/DDBJ databases">
        <title>Genomic Encyclopedia of Type Strains, Phase IV (KMG-IV): sequencing the most valuable type-strain genomes for metagenomic binning, comparative biology and taxonomic classification.</title>
        <authorList>
            <person name="Goeker M."/>
        </authorList>
    </citation>
    <scope>NUCLEOTIDE SEQUENCE [LARGE SCALE GENOMIC DNA]</scope>
    <source>
        <strain evidence="9 12">DSM 12421</strain>
    </source>
</reference>
<keyword evidence="2 7" id="KW-0963">Cytoplasm</keyword>
<comment type="subunit">
    <text evidence="7">Part of the RNA polymerase complex.</text>
</comment>
<keyword evidence="5 7" id="KW-0804">Transcription</keyword>
<accession>A0A650CE11</accession>
<name>A0A650CE11_SULOH</name>
<sequence length="84" mass="9366">MRSSSKIKIDPSQHELVPKHEVLSIEEAYKILKELGIKPEQLPWIRASDPIAKLVGAKPGDIIKITRKSSLSGEVVVYRYVISG</sequence>
<dbReference type="Gene3D" id="3.90.940.20">
    <property type="entry name" value="RPB5-like RNA polymerase subunit"/>
    <property type="match status" value="1"/>
</dbReference>
<organism evidence="10 11">
    <name type="scientific">Sulfurisphaera ohwakuensis</name>
    <dbReference type="NCBI Taxonomy" id="69656"/>
    <lineage>
        <taxon>Archaea</taxon>
        <taxon>Thermoproteota</taxon>
        <taxon>Thermoprotei</taxon>
        <taxon>Sulfolobales</taxon>
        <taxon>Sulfolobaceae</taxon>
        <taxon>Sulfurisphaera</taxon>
    </lineage>
</organism>
<dbReference type="InterPro" id="IPR000783">
    <property type="entry name" value="RNA_pol_subH/Rpb5_C"/>
</dbReference>
<dbReference type="AlphaFoldDB" id="A0A650CE11"/>
<evidence type="ECO:0000256" key="7">
    <source>
        <dbReference type="HAMAP-Rule" id="MF_00025"/>
    </source>
</evidence>
<dbReference type="GO" id="GO:0006366">
    <property type="term" value="P:transcription by RNA polymerase II"/>
    <property type="evidence" value="ECO:0007669"/>
    <property type="project" value="TreeGrafter"/>
</dbReference>
<dbReference type="EMBL" id="JACHFY010000003">
    <property type="protein sequence ID" value="MBB5253183.1"/>
    <property type="molecule type" value="Genomic_DNA"/>
</dbReference>
<evidence type="ECO:0000256" key="4">
    <source>
        <dbReference type="ARBA" id="ARBA00022695"/>
    </source>
</evidence>
<comment type="function">
    <text evidence="7">DNA-dependent RNA polymerase (RNAP) catalyzes the transcription of DNA into RNA using the four ribonucleoside triphosphates as substrates.</text>
</comment>
<evidence type="ECO:0000256" key="5">
    <source>
        <dbReference type="ARBA" id="ARBA00023163"/>
    </source>
</evidence>
<evidence type="ECO:0000256" key="2">
    <source>
        <dbReference type="ARBA" id="ARBA00022490"/>
    </source>
</evidence>
<dbReference type="HAMAP" id="MF_00025">
    <property type="entry name" value="RNApol_Rpo5_RPB5"/>
    <property type="match status" value="1"/>
</dbReference>
<dbReference type="GO" id="GO:0003677">
    <property type="term" value="F:DNA binding"/>
    <property type="evidence" value="ECO:0007669"/>
    <property type="project" value="InterPro"/>
</dbReference>
<evidence type="ECO:0000256" key="6">
    <source>
        <dbReference type="ARBA" id="ARBA00025765"/>
    </source>
</evidence>
<evidence type="ECO:0000256" key="3">
    <source>
        <dbReference type="ARBA" id="ARBA00022679"/>
    </source>
</evidence>
<dbReference type="PANTHER" id="PTHR10535">
    <property type="entry name" value="DNA-DIRECTED RNA POLYMERASES I, II, AND III SUBUNIT RPABC1"/>
    <property type="match status" value="1"/>
</dbReference>
<keyword evidence="11" id="KW-1185">Reference proteome</keyword>
<evidence type="ECO:0000313" key="12">
    <source>
        <dbReference type="Proteomes" id="UP000582213"/>
    </source>
</evidence>
<dbReference type="InterPro" id="IPR035913">
    <property type="entry name" value="RPB5-like_sf"/>
</dbReference>
<dbReference type="Proteomes" id="UP000427373">
    <property type="component" value="Chromosome"/>
</dbReference>
<dbReference type="GeneID" id="54121937"/>
<dbReference type="NCBIfam" id="NF007129">
    <property type="entry name" value="PRK09570.1"/>
    <property type="match status" value="1"/>
</dbReference>
<evidence type="ECO:0000256" key="1">
    <source>
        <dbReference type="ARBA" id="ARBA00022478"/>
    </source>
</evidence>
<evidence type="ECO:0000313" key="9">
    <source>
        <dbReference type="EMBL" id="MBB5253183.1"/>
    </source>
</evidence>
<dbReference type="KEGG" id="soh:D1869_00905"/>
<dbReference type="Proteomes" id="UP000582213">
    <property type="component" value="Unassembled WGS sequence"/>
</dbReference>